<evidence type="ECO:0000256" key="14">
    <source>
        <dbReference type="ARBA" id="ARBA00048721"/>
    </source>
</evidence>
<dbReference type="SUPFAM" id="SSF52374">
    <property type="entry name" value="Nucleotidylyl transferase"/>
    <property type="match status" value="1"/>
</dbReference>
<evidence type="ECO:0000256" key="3">
    <source>
        <dbReference type="ARBA" id="ARBA00009014"/>
    </source>
</evidence>
<dbReference type="EMBL" id="MJIL01000095">
    <property type="protein sequence ID" value="OLQ71241.1"/>
    <property type="molecule type" value="Genomic_DNA"/>
</dbReference>
<comment type="function">
    <text evidence="1">Catalyzes the reversible adenylation of nicotinate mononucleotide (NaMN) to nicotinic acid adenine dinucleotide (NaAD).</text>
</comment>
<evidence type="ECO:0000313" key="16">
    <source>
        <dbReference type="EMBL" id="OLQ71241.1"/>
    </source>
</evidence>
<gene>
    <name evidence="16" type="ORF">BIT28_03495</name>
</gene>
<keyword evidence="7 16" id="KW-0548">Nucleotidyltransferase</keyword>
<reference evidence="16 17" key="1">
    <citation type="submission" date="2016-09" db="EMBL/GenBank/DDBJ databases">
        <title>Photobacterium proteolyticum sp. nov. a protease producing bacterium isolated from ocean sediments of Laizhou Bay.</title>
        <authorList>
            <person name="Li Y."/>
        </authorList>
    </citation>
    <scope>NUCLEOTIDE SEQUENCE [LARGE SCALE GENOMIC DNA]</scope>
    <source>
        <strain evidence="16 17">13-12</strain>
    </source>
</reference>
<evidence type="ECO:0000256" key="13">
    <source>
        <dbReference type="ARBA" id="ARBA00033353"/>
    </source>
</evidence>
<evidence type="ECO:0000256" key="10">
    <source>
        <dbReference type="ARBA" id="ARBA00023027"/>
    </source>
</evidence>
<keyword evidence="6 16" id="KW-0808">Transferase</keyword>
<evidence type="ECO:0000256" key="5">
    <source>
        <dbReference type="ARBA" id="ARBA00022642"/>
    </source>
</evidence>
<evidence type="ECO:0000256" key="11">
    <source>
        <dbReference type="ARBA" id="ARBA00031253"/>
    </source>
</evidence>
<comment type="pathway">
    <text evidence="2">Cofactor biosynthesis; NAD(+) biosynthesis; deamido-NAD(+) from nicotinate D-ribonucleotide: step 1/1.</text>
</comment>
<feature type="domain" description="Cytidyltransferase-like" evidence="15">
    <location>
        <begin position="7"/>
        <end position="140"/>
    </location>
</feature>
<dbReference type="RefSeq" id="WP_075767521.1">
    <property type="nucleotide sequence ID" value="NZ_MJIL01000095.1"/>
</dbReference>
<evidence type="ECO:0000259" key="15">
    <source>
        <dbReference type="Pfam" id="PF01467"/>
    </source>
</evidence>
<keyword evidence="10" id="KW-0520">NAD</keyword>
<comment type="catalytic activity">
    <reaction evidence="14">
        <text>nicotinate beta-D-ribonucleotide + ATP + H(+) = deamido-NAD(+) + diphosphate</text>
        <dbReference type="Rhea" id="RHEA:22860"/>
        <dbReference type="ChEBI" id="CHEBI:15378"/>
        <dbReference type="ChEBI" id="CHEBI:30616"/>
        <dbReference type="ChEBI" id="CHEBI:33019"/>
        <dbReference type="ChEBI" id="CHEBI:57502"/>
        <dbReference type="ChEBI" id="CHEBI:58437"/>
        <dbReference type="EC" id="2.7.7.18"/>
    </reaction>
</comment>
<organism evidence="16 17">
    <name type="scientific">Photobacterium proteolyticum</name>
    <dbReference type="NCBI Taxonomy" id="1903952"/>
    <lineage>
        <taxon>Bacteria</taxon>
        <taxon>Pseudomonadati</taxon>
        <taxon>Pseudomonadota</taxon>
        <taxon>Gammaproteobacteria</taxon>
        <taxon>Vibrionales</taxon>
        <taxon>Vibrionaceae</taxon>
        <taxon>Photobacterium</taxon>
    </lineage>
</organism>
<dbReference type="STRING" id="1903952.BIT28_03495"/>
<dbReference type="Gene3D" id="3.40.50.620">
    <property type="entry name" value="HUPs"/>
    <property type="match status" value="1"/>
</dbReference>
<evidence type="ECO:0000256" key="9">
    <source>
        <dbReference type="ARBA" id="ARBA00022840"/>
    </source>
</evidence>
<keyword evidence="5" id="KW-0662">Pyridine nucleotide biosynthesis</keyword>
<evidence type="ECO:0000256" key="4">
    <source>
        <dbReference type="ARBA" id="ARBA00012389"/>
    </source>
</evidence>
<keyword evidence="9" id="KW-0067">ATP-binding</keyword>
<name>A0A1Q9GA80_9GAMM</name>
<dbReference type="NCBIfam" id="NF006479">
    <property type="entry name" value="PRK08887.1"/>
    <property type="match status" value="1"/>
</dbReference>
<evidence type="ECO:0000256" key="6">
    <source>
        <dbReference type="ARBA" id="ARBA00022679"/>
    </source>
</evidence>
<evidence type="ECO:0000256" key="1">
    <source>
        <dbReference type="ARBA" id="ARBA00002324"/>
    </source>
</evidence>
<dbReference type="InterPro" id="IPR005248">
    <property type="entry name" value="NadD/NMNAT"/>
</dbReference>
<evidence type="ECO:0000313" key="17">
    <source>
        <dbReference type="Proteomes" id="UP000186905"/>
    </source>
</evidence>
<sequence>MTASIAVFGSAFNPPSLGHKSVLERLQRFDRVLLLPSYAHAWGKVMIDYDARCELVDAFIGDLNLPNLELSRLEQEMAVGNEPITTYAVLSKLQQQTPDAELTFVIGPDNFLNFAKFYNCQEIVKKWQILACPETVSIRSTNLRDNIVNKRSISHLTTPTVARMLDDRTRYCFHETSTKDQ</sequence>
<dbReference type="GO" id="GO:0005524">
    <property type="term" value="F:ATP binding"/>
    <property type="evidence" value="ECO:0007669"/>
    <property type="project" value="UniProtKB-KW"/>
</dbReference>
<evidence type="ECO:0000256" key="7">
    <source>
        <dbReference type="ARBA" id="ARBA00022695"/>
    </source>
</evidence>
<dbReference type="UniPathway" id="UPA00253">
    <property type="reaction ID" value="UER00332"/>
</dbReference>
<protein>
    <recommendedName>
        <fullName evidence="4">nicotinate-nucleotide adenylyltransferase</fullName>
        <ecNumber evidence="4">2.7.7.18</ecNumber>
    </recommendedName>
    <alternativeName>
        <fullName evidence="13">Deamido-NAD(+) diphosphorylase</fullName>
    </alternativeName>
    <alternativeName>
        <fullName evidence="12">Deamido-NAD(+) pyrophosphorylase</fullName>
    </alternativeName>
    <alternativeName>
        <fullName evidence="11">Nicotinate mononucleotide adenylyltransferase</fullName>
    </alternativeName>
</protein>
<keyword evidence="8" id="KW-0547">Nucleotide-binding</keyword>
<dbReference type="CDD" id="cd02165">
    <property type="entry name" value="NMNAT"/>
    <property type="match status" value="1"/>
</dbReference>
<dbReference type="OrthoDB" id="5295945at2"/>
<dbReference type="InterPro" id="IPR014729">
    <property type="entry name" value="Rossmann-like_a/b/a_fold"/>
</dbReference>
<keyword evidence="17" id="KW-1185">Reference proteome</keyword>
<dbReference type="Proteomes" id="UP000186905">
    <property type="component" value="Unassembled WGS sequence"/>
</dbReference>
<dbReference type="Pfam" id="PF01467">
    <property type="entry name" value="CTP_transf_like"/>
    <property type="match status" value="1"/>
</dbReference>
<dbReference type="EC" id="2.7.7.18" evidence="4"/>
<dbReference type="AlphaFoldDB" id="A0A1Q9GA80"/>
<comment type="similarity">
    <text evidence="3">Belongs to the NadD family.</text>
</comment>
<evidence type="ECO:0000256" key="8">
    <source>
        <dbReference type="ARBA" id="ARBA00022741"/>
    </source>
</evidence>
<dbReference type="PANTHER" id="PTHR39321:SF3">
    <property type="entry name" value="PHOSPHOPANTETHEINE ADENYLYLTRANSFERASE"/>
    <property type="match status" value="1"/>
</dbReference>
<evidence type="ECO:0000256" key="2">
    <source>
        <dbReference type="ARBA" id="ARBA00005019"/>
    </source>
</evidence>
<dbReference type="GO" id="GO:0004515">
    <property type="term" value="F:nicotinate-nucleotide adenylyltransferase activity"/>
    <property type="evidence" value="ECO:0007669"/>
    <property type="project" value="UniProtKB-EC"/>
</dbReference>
<accession>A0A1Q9GA80</accession>
<dbReference type="InterPro" id="IPR004821">
    <property type="entry name" value="Cyt_trans-like"/>
</dbReference>
<dbReference type="PANTHER" id="PTHR39321">
    <property type="entry name" value="NICOTINATE-NUCLEOTIDE ADENYLYLTRANSFERASE-RELATED"/>
    <property type="match status" value="1"/>
</dbReference>
<comment type="caution">
    <text evidence="16">The sequence shown here is derived from an EMBL/GenBank/DDBJ whole genome shotgun (WGS) entry which is preliminary data.</text>
</comment>
<evidence type="ECO:0000256" key="12">
    <source>
        <dbReference type="ARBA" id="ARBA00033140"/>
    </source>
</evidence>
<dbReference type="GO" id="GO:0009435">
    <property type="term" value="P:NAD+ biosynthetic process"/>
    <property type="evidence" value="ECO:0007669"/>
    <property type="project" value="UniProtKB-UniPathway"/>
</dbReference>
<proteinExistence type="inferred from homology"/>